<dbReference type="GO" id="GO:0061059">
    <property type="term" value="P:positive regulation of peptidoglycan recognition protein signaling pathway"/>
    <property type="evidence" value="ECO:0007669"/>
    <property type="project" value="EnsemblMetazoa"/>
</dbReference>
<dbReference type="InterPro" id="IPR036259">
    <property type="entry name" value="MFS_trans_sf"/>
</dbReference>
<feature type="region of interest" description="Disordered" evidence="5">
    <location>
        <begin position="1"/>
        <end position="38"/>
    </location>
</feature>
<keyword evidence="8" id="KW-1185">Reference proteome</keyword>
<evidence type="ECO:0000256" key="3">
    <source>
        <dbReference type="ARBA" id="ARBA00022989"/>
    </source>
</evidence>
<proteinExistence type="predicted"/>
<feature type="transmembrane region" description="Helical" evidence="6">
    <location>
        <begin position="450"/>
        <end position="472"/>
    </location>
</feature>
<dbReference type="EMBL" id="CH964282">
    <property type="protein sequence ID" value="EDW85959.1"/>
    <property type="molecule type" value="Genomic_DNA"/>
</dbReference>
<evidence type="ECO:0008006" key="9">
    <source>
        <dbReference type="Google" id="ProtNLM"/>
    </source>
</evidence>
<evidence type="ECO:0000256" key="2">
    <source>
        <dbReference type="ARBA" id="ARBA00022692"/>
    </source>
</evidence>
<accession>B4NNM0</accession>
<feature type="transmembrane region" description="Helical" evidence="6">
    <location>
        <begin position="320"/>
        <end position="344"/>
    </location>
</feature>
<keyword evidence="4 6" id="KW-0472">Membrane</keyword>
<evidence type="ECO:0000256" key="4">
    <source>
        <dbReference type="ARBA" id="ARBA00023136"/>
    </source>
</evidence>
<dbReference type="GO" id="GO:0016020">
    <property type="term" value="C:membrane"/>
    <property type="evidence" value="ECO:0007669"/>
    <property type="project" value="UniProtKB-SubCell"/>
</dbReference>
<dbReference type="PANTHER" id="PTHR23507">
    <property type="entry name" value="ZGC:174356"/>
    <property type="match status" value="1"/>
</dbReference>
<dbReference type="HOGENOM" id="CLU_028365_4_1_1"/>
<feature type="transmembrane region" description="Helical" evidence="6">
    <location>
        <begin position="193"/>
        <end position="218"/>
    </location>
</feature>
<keyword evidence="2 6" id="KW-0812">Transmembrane</keyword>
<dbReference type="InterPro" id="IPR005829">
    <property type="entry name" value="Sugar_transporter_CS"/>
</dbReference>
<protein>
    <recommendedName>
        <fullName evidence="9">Major facilitator superfamily (MFS) profile domain-containing protein</fullName>
    </recommendedName>
</protein>
<name>B4NNM0_DROWI</name>
<dbReference type="Proteomes" id="UP000007798">
    <property type="component" value="Unassembled WGS sequence"/>
</dbReference>
<dbReference type="OrthoDB" id="430300at2759"/>
<comment type="subcellular location">
    <subcellularLocation>
        <location evidence="1">Membrane</location>
        <topology evidence="1">Multi-pass membrane protein</topology>
    </subcellularLocation>
</comment>
<dbReference type="GO" id="GO:0015647">
    <property type="term" value="F:peptidoglycan transmembrane transporter activity"/>
    <property type="evidence" value="ECO:0007669"/>
    <property type="project" value="EnsemblMetazoa"/>
</dbReference>
<evidence type="ECO:0000313" key="8">
    <source>
        <dbReference type="Proteomes" id="UP000007798"/>
    </source>
</evidence>
<feature type="transmembrane region" description="Helical" evidence="6">
    <location>
        <begin position="230"/>
        <end position="252"/>
    </location>
</feature>
<dbReference type="Gene3D" id="1.20.1250.20">
    <property type="entry name" value="MFS general substrate transporter like domains"/>
    <property type="match status" value="1"/>
</dbReference>
<evidence type="ECO:0000256" key="1">
    <source>
        <dbReference type="ARBA" id="ARBA00004141"/>
    </source>
</evidence>
<dbReference type="InterPro" id="IPR011701">
    <property type="entry name" value="MFS"/>
</dbReference>
<feature type="transmembrane region" description="Helical" evidence="6">
    <location>
        <begin position="59"/>
        <end position="77"/>
    </location>
</feature>
<feature type="transmembrane region" description="Helical" evidence="6">
    <location>
        <begin position="389"/>
        <end position="411"/>
    </location>
</feature>
<organism evidence="7 8">
    <name type="scientific">Drosophila willistoni</name>
    <name type="common">Fruit fly</name>
    <dbReference type="NCBI Taxonomy" id="7260"/>
    <lineage>
        <taxon>Eukaryota</taxon>
        <taxon>Metazoa</taxon>
        <taxon>Ecdysozoa</taxon>
        <taxon>Arthropoda</taxon>
        <taxon>Hexapoda</taxon>
        <taxon>Insecta</taxon>
        <taxon>Pterygota</taxon>
        <taxon>Neoptera</taxon>
        <taxon>Endopterygota</taxon>
        <taxon>Diptera</taxon>
        <taxon>Brachycera</taxon>
        <taxon>Muscomorpha</taxon>
        <taxon>Ephydroidea</taxon>
        <taxon>Drosophilidae</taxon>
        <taxon>Drosophila</taxon>
        <taxon>Sophophora</taxon>
    </lineage>
</organism>
<dbReference type="PANTHER" id="PTHR23507:SF39">
    <property type="entry name" value="GH23453P-RELATED"/>
    <property type="match status" value="1"/>
</dbReference>
<dbReference type="PhylomeDB" id="B4NNM0"/>
<feature type="transmembrane region" description="Helical" evidence="6">
    <location>
        <begin position="159"/>
        <end position="181"/>
    </location>
</feature>
<reference evidence="7 8" key="1">
    <citation type="journal article" date="2007" name="Nature">
        <title>Evolution of genes and genomes on the Drosophila phylogeny.</title>
        <authorList>
            <consortium name="Drosophila 12 Genomes Consortium"/>
            <person name="Clark A.G."/>
            <person name="Eisen M.B."/>
            <person name="Smith D.R."/>
            <person name="Bergman C.M."/>
            <person name="Oliver B."/>
            <person name="Markow T.A."/>
            <person name="Kaufman T.C."/>
            <person name="Kellis M."/>
            <person name="Gelbart W."/>
            <person name="Iyer V.N."/>
            <person name="Pollard D.A."/>
            <person name="Sackton T.B."/>
            <person name="Larracuente A.M."/>
            <person name="Singh N.D."/>
            <person name="Abad J.P."/>
            <person name="Abt D.N."/>
            <person name="Adryan B."/>
            <person name="Aguade M."/>
            <person name="Akashi H."/>
            <person name="Anderson W.W."/>
            <person name="Aquadro C.F."/>
            <person name="Ardell D.H."/>
            <person name="Arguello R."/>
            <person name="Artieri C.G."/>
            <person name="Barbash D.A."/>
            <person name="Barker D."/>
            <person name="Barsanti P."/>
            <person name="Batterham P."/>
            <person name="Batzoglou S."/>
            <person name="Begun D."/>
            <person name="Bhutkar A."/>
            <person name="Blanco E."/>
            <person name="Bosak S.A."/>
            <person name="Bradley R.K."/>
            <person name="Brand A.D."/>
            <person name="Brent M.R."/>
            <person name="Brooks A.N."/>
            <person name="Brown R.H."/>
            <person name="Butlin R.K."/>
            <person name="Caggese C."/>
            <person name="Calvi B.R."/>
            <person name="Bernardo de Carvalho A."/>
            <person name="Caspi A."/>
            <person name="Castrezana S."/>
            <person name="Celniker S.E."/>
            <person name="Chang J.L."/>
            <person name="Chapple C."/>
            <person name="Chatterji S."/>
            <person name="Chinwalla A."/>
            <person name="Civetta A."/>
            <person name="Clifton S.W."/>
            <person name="Comeron J.M."/>
            <person name="Costello J.C."/>
            <person name="Coyne J.A."/>
            <person name="Daub J."/>
            <person name="David R.G."/>
            <person name="Delcher A.L."/>
            <person name="Delehaunty K."/>
            <person name="Do C.B."/>
            <person name="Ebling H."/>
            <person name="Edwards K."/>
            <person name="Eickbush T."/>
            <person name="Evans J.D."/>
            <person name="Filipski A."/>
            <person name="Findeiss S."/>
            <person name="Freyhult E."/>
            <person name="Fulton L."/>
            <person name="Fulton R."/>
            <person name="Garcia A.C."/>
            <person name="Gardiner A."/>
            <person name="Garfield D.A."/>
            <person name="Garvin B.E."/>
            <person name="Gibson G."/>
            <person name="Gilbert D."/>
            <person name="Gnerre S."/>
            <person name="Godfrey J."/>
            <person name="Good R."/>
            <person name="Gotea V."/>
            <person name="Gravely B."/>
            <person name="Greenberg A.J."/>
            <person name="Griffiths-Jones S."/>
            <person name="Gross S."/>
            <person name="Guigo R."/>
            <person name="Gustafson E.A."/>
            <person name="Haerty W."/>
            <person name="Hahn M.W."/>
            <person name="Halligan D.L."/>
            <person name="Halpern A.L."/>
            <person name="Halter G.M."/>
            <person name="Han M.V."/>
            <person name="Heger A."/>
            <person name="Hillier L."/>
            <person name="Hinrichs A.S."/>
            <person name="Holmes I."/>
            <person name="Hoskins R.A."/>
            <person name="Hubisz M.J."/>
            <person name="Hultmark D."/>
            <person name="Huntley M.A."/>
            <person name="Jaffe D.B."/>
            <person name="Jagadeeshan S."/>
            <person name="Jeck W.R."/>
            <person name="Johnson J."/>
            <person name="Jones C.D."/>
            <person name="Jordan W.C."/>
            <person name="Karpen G.H."/>
            <person name="Kataoka E."/>
            <person name="Keightley P.D."/>
            <person name="Kheradpour P."/>
            <person name="Kirkness E.F."/>
            <person name="Koerich L.B."/>
            <person name="Kristiansen K."/>
            <person name="Kudrna D."/>
            <person name="Kulathinal R.J."/>
            <person name="Kumar S."/>
            <person name="Kwok R."/>
            <person name="Lander E."/>
            <person name="Langley C.H."/>
            <person name="Lapoint R."/>
            <person name="Lazzaro B.P."/>
            <person name="Lee S.J."/>
            <person name="Levesque L."/>
            <person name="Li R."/>
            <person name="Lin C.F."/>
            <person name="Lin M.F."/>
            <person name="Lindblad-Toh K."/>
            <person name="Llopart A."/>
            <person name="Long M."/>
            <person name="Low L."/>
            <person name="Lozovsky E."/>
            <person name="Lu J."/>
            <person name="Luo M."/>
            <person name="Machado C.A."/>
            <person name="Makalowski W."/>
            <person name="Marzo M."/>
            <person name="Matsuda M."/>
            <person name="Matzkin L."/>
            <person name="McAllister B."/>
            <person name="McBride C.S."/>
            <person name="McKernan B."/>
            <person name="McKernan K."/>
            <person name="Mendez-Lago M."/>
            <person name="Minx P."/>
            <person name="Mollenhauer M.U."/>
            <person name="Montooth K."/>
            <person name="Mount S.M."/>
            <person name="Mu X."/>
            <person name="Myers E."/>
            <person name="Negre B."/>
            <person name="Newfeld S."/>
            <person name="Nielsen R."/>
            <person name="Noor M.A."/>
            <person name="O'Grady P."/>
            <person name="Pachter L."/>
            <person name="Papaceit M."/>
            <person name="Parisi M.J."/>
            <person name="Parisi M."/>
            <person name="Parts L."/>
            <person name="Pedersen J.S."/>
            <person name="Pesole G."/>
            <person name="Phillippy A.M."/>
            <person name="Ponting C.P."/>
            <person name="Pop M."/>
            <person name="Porcelli D."/>
            <person name="Powell J.R."/>
            <person name="Prohaska S."/>
            <person name="Pruitt K."/>
            <person name="Puig M."/>
            <person name="Quesneville H."/>
            <person name="Ram K.R."/>
            <person name="Rand D."/>
            <person name="Rasmussen M.D."/>
            <person name="Reed L.K."/>
            <person name="Reenan R."/>
            <person name="Reily A."/>
            <person name="Remington K.A."/>
            <person name="Rieger T.T."/>
            <person name="Ritchie M.G."/>
            <person name="Robin C."/>
            <person name="Rogers Y.H."/>
            <person name="Rohde C."/>
            <person name="Rozas J."/>
            <person name="Rubenfield M.J."/>
            <person name="Ruiz A."/>
            <person name="Russo S."/>
            <person name="Salzberg S.L."/>
            <person name="Sanchez-Gracia A."/>
            <person name="Saranga D.J."/>
            <person name="Sato H."/>
            <person name="Schaeffer S.W."/>
            <person name="Schatz M.C."/>
            <person name="Schlenke T."/>
            <person name="Schwartz R."/>
            <person name="Segarra C."/>
            <person name="Singh R.S."/>
            <person name="Sirot L."/>
            <person name="Sirota M."/>
            <person name="Sisneros N.B."/>
            <person name="Smith C.D."/>
            <person name="Smith T.F."/>
            <person name="Spieth J."/>
            <person name="Stage D.E."/>
            <person name="Stark A."/>
            <person name="Stephan W."/>
            <person name="Strausberg R.L."/>
            <person name="Strempel S."/>
            <person name="Sturgill D."/>
            <person name="Sutton G."/>
            <person name="Sutton G.G."/>
            <person name="Tao W."/>
            <person name="Teichmann S."/>
            <person name="Tobari Y.N."/>
            <person name="Tomimura Y."/>
            <person name="Tsolas J.M."/>
            <person name="Valente V.L."/>
            <person name="Venter E."/>
            <person name="Venter J.C."/>
            <person name="Vicario S."/>
            <person name="Vieira F.G."/>
            <person name="Vilella A.J."/>
            <person name="Villasante A."/>
            <person name="Walenz B."/>
            <person name="Wang J."/>
            <person name="Wasserman M."/>
            <person name="Watts T."/>
            <person name="Wilson D."/>
            <person name="Wilson R.K."/>
            <person name="Wing R.A."/>
            <person name="Wolfner M.F."/>
            <person name="Wong A."/>
            <person name="Wong G.K."/>
            <person name="Wu C.I."/>
            <person name="Wu G."/>
            <person name="Yamamoto D."/>
            <person name="Yang H.P."/>
            <person name="Yang S.P."/>
            <person name="Yorke J.A."/>
            <person name="Yoshida K."/>
            <person name="Zdobnov E."/>
            <person name="Zhang P."/>
            <person name="Zhang Y."/>
            <person name="Zimin A.V."/>
            <person name="Baldwin J."/>
            <person name="Abdouelleil A."/>
            <person name="Abdulkadir J."/>
            <person name="Abebe A."/>
            <person name="Abera B."/>
            <person name="Abreu J."/>
            <person name="Acer S.C."/>
            <person name="Aftuck L."/>
            <person name="Alexander A."/>
            <person name="An P."/>
            <person name="Anderson E."/>
            <person name="Anderson S."/>
            <person name="Arachi H."/>
            <person name="Azer M."/>
            <person name="Bachantsang P."/>
            <person name="Barry A."/>
            <person name="Bayul T."/>
            <person name="Berlin A."/>
            <person name="Bessette D."/>
            <person name="Bloom T."/>
            <person name="Blye J."/>
            <person name="Boguslavskiy L."/>
            <person name="Bonnet C."/>
            <person name="Boukhgalter B."/>
            <person name="Bourzgui I."/>
            <person name="Brown A."/>
            <person name="Cahill P."/>
            <person name="Channer S."/>
            <person name="Cheshatsang Y."/>
            <person name="Chuda L."/>
            <person name="Citroen M."/>
            <person name="Collymore A."/>
            <person name="Cooke P."/>
            <person name="Costello M."/>
            <person name="D'Aco K."/>
            <person name="Daza R."/>
            <person name="De Haan G."/>
            <person name="DeGray S."/>
            <person name="DeMaso C."/>
            <person name="Dhargay N."/>
            <person name="Dooley K."/>
            <person name="Dooley E."/>
            <person name="Doricent M."/>
            <person name="Dorje P."/>
            <person name="Dorjee K."/>
            <person name="Dupes A."/>
            <person name="Elong R."/>
            <person name="Falk J."/>
            <person name="Farina A."/>
            <person name="Faro S."/>
            <person name="Ferguson D."/>
            <person name="Fisher S."/>
            <person name="Foley C.D."/>
            <person name="Franke A."/>
            <person name="Friedrich D."/>
            <person name="Gadbois L."/>
            <person name="Gearin G."/>
            <person name="Gearin C.R."/>
            <person name="Giannoukos G."/>
            <person name="Goode T."/>
            <person name="Graham J."/>
            <person name="Grandbois E."/>
            <person name="Grewal S."/>
            <person name="Gyaltsen K."/>
            <person name="Hafez N."/>
            <person name="Hagos B."/>
            <person name="Hall J."/>
            <person name="Henson C."/>
            <person name="Hollinger A."/>
            <person name="Honan T."/>
            <person name="Huard M.D."/>
            <person name="Hughes L."/>
            <person name="Hurhula B."/>
            <person name="Husby M.E."/>
            <person name="Kamat A."/>
            <person name="Kanga B."/>
            <person name="Kashin S."/>
            <person name="Khazanovich D."/>
            <person name="Kisner P."/>
            <person name="Lance K."/>
            <person name="Lara M."/>
            <person name="Lee W."/>
            <person name="Lennon N."/>
            <person name="Letendre F."/>
            <person name="LeVine R."/>
            <person name="Lipovsky A."/>
            <person name="Liu X."/>
            <person name="Liu J."/>
            <person name="Liu S."/>
            <person name="Lokyitsang T."/>
            <person name="Lokyitsang Y."/>
            <person name="Lubonja R."/>
            <person name="Lui A."/>
            <person name="MacDonald P."/>
            <person name="Magnisalis V."/>
            <person name="Maru K."/>
            <person name="Matthews C."/>
            <person name="McCusker W."/>
            <person name="McDonough S."/>
            <person name="Mehta T."/>
            <person name="Meldrim J."/>
            <person name="Meneus L."/>
            <person name="Mihai O."/>
            <person name="Mihalev A."/>
            <person name="Mihova T."/>
            <person name="Mittelman R."/>
            <person name="Mlenga V."/>
            <person name="Montmayeur A."/>
            <person name="Mulrain L."/>
            <person name="Navidi A."/>
            <person name="Naylor J."/>
            <person name="Negash T."/>
            <person name="Nguyen T."/>
            <person name="Nguyen N."/>
            <person name="Nicol R."/>
            <person name="Norbu C."/>
            <person name="Norbu N."/>
            <person name="Novod N."/>
            <person name="O'Neill B."/>
            <person name="Osman S."/>
            <person name="Markiewicz E."/>
            <person name="Oyono O.L."/>
            <person name="Patti C."/>
            <person name="Phunkhang P."/>
            <person name="Pierre F."/>
            <person name="Priest M."/>
            <person name="Raghuraman S."/>
            <person name="Rege F."/>
            <person name="Reyes R."/>
            <person name="Rise C."/>
            <person name="Rogov P."/>
            <person name="Ross K."/>
            <person name="Ryan E."/>
            <person name="Settipalli S."/>
            <person name="Shea T."/>
            <person name="Sherpa N."/>
            <person name="Shi L."/>
            <person name="Shih D."/>
            <person name="Sparrow T."/>
            <person name="Spaulding J."/>
            <person name="Stalker J."/>
            <person name="Stange-Thomann N."/>
            <person name="Stavropoulos S."/>
            <person name="Stone C."/>
            <person name="Strader C."/>
            <person name="Tesfaye S."/>
            <person name="Thomson T."/>
            <person name="Thoulutsang Y."/>
            <person name="Thoulutsang D."/>
            <person name="Topham K."/>
            <person name="Topping I."/>
            <person name="Tsamla T."/>
            <person name="Vassiliev H."/>
            <person name="Vo A."/>
            <person name="Wangchuk T."/>
            <person name="Wangdi T."/>
            <person name="Weiand M."/>
            <person name="Wilkinson J."/>
            <person name="Wilson A."/>
            <person name="Yadav S."/>
            <person name="Young G."/>
            <person name="Yu Q."/>
            <person name="Zembek L."/>
            <person name="Zhong D."/>
            <person name="Zimmer A."/>
            <person name="Zwirko Z."/>
            <person name="Jaffe D.B."/>
            <person name="Alvarez P."/>
            <person name="Brockman W."/>
            <person name="Butler J."/>
            <person name="Chin C."/>
            <person name="Gnerre S."/>
            <person name="Grabherr M."/>
            <person name="Kleber M."/>
            <person name="Mauceli E."/>
            <person name="MacCallum I."/>
        </authorList>
    </citation>
    <scope>NUCLEOTIDE SEQUENCE [LARGE SCALE GENOMIC DNA]</scope>
    <source>
        <strain evidence="8">Tucson 14030-0811.24</strain>
    </source>
</reference>
<feature type="compositionally biased region" description="Polar residues" evidence="5">
    <location>
        <begin position="23"/>
        <end position="38"/>
    </location>
</feature>
<dbReference type="InParanoid" id="B4NNM0"/>
<dbReference type="GO" id="GO:0002760">
    <property type="term" value="P:positive regulation of antimicrobial humoral response"/>
    <property type="evidence" value="ECO:0007669"/>
    <property type="project" value="EnsemblMetazoa"/>
</dbReference>
<dbReference type="KEGG" id="dwi:6652159"/>
<evidence type="ECO:0000313" key="7">
    <source>
        <dbReference type="EMBL" id="EDW85959.1"/>
    </source>
</evidence>
<dbReference type="STRING" id="7260.B4NNM0"/>
<feature type="transmembrane region" description="Helical" evidence="6">
    <location>
        <begin position="484"/>
        <end position="503"/>
    </location>
</feature>
<feature type="transmembrane region" description="Helical" evidence="6">
    <location>
        <begin position="258"/>
        <end position="281"/>
    </location>
</feature>
<feature type="transmembrane region" description="Helical" evidence="6">
    <location>
        <begin position="364"/>
        <end position="382"/>
    </location>
</feature>
<dbReference type="AlphaFoldDB" id="B4NNM0"/>
<evidence type="ECO:0000256" key="6">
    <source>
        <dbReference type="SAM" id="Phobius"/>
    </source>
</evidence>
<dbReference type="PROSITE" id="PS00216">
    <property type="entry name" value="SUGAR_TRANSPORT_1"/>
    <property type="match status" value="1"/>
</dbReference>
<dbReference type="eggNOG" id="KOG2816">
    <property type="taxonomic scope" value="Eukaryota"/>
</dbReference>
<evidence type="ECO:0000256" key="5">
    <source>
        <dbReference type="SAM" id="MobiDB-lite"/>
    </source>
</evidence>
<gene>
    <name evidence="7" type="primary">Dwil\GK22867</name>
    <name evidence="7" type="ORF">Dwil_GK22867</name>
</gene>
<dbReference type="SUPFAM" id="SSF103473">
    <property type="entry name" value="MFS general substrate transporter"/>
    <property type="match status" value="1"/>
</dbReference>
<sequence>MNEEPYTHENLVAKIKPNRNDPEASTGNSCSTSISEESLASQRSSNPIVANDTAPTARWGIYLIEPLILILLFAYNFSSTIFKNQVIYQSCTAGLGYPDAVCLLLGTKNSTNETKKIEAEVQPYAARVMLTIKLVECLVPAFCGLFAGAWADRYGRKPLLMASFLGYSMQYLISSIIAYLAMENHGMISPWLYILTIIPLSLLGSSVTYSAAAVCFIGDVSSEKMRSYRLIAYEMSIYVGLLLGSFASGYVYEDLNSQSYIVFAISSVSILVGLFIMMLFLPESLPTQPQVTPTTSLTGLLKDMGRSCCKPRQFKDRSIIILLMCILLLTAFVADGSNSVFYLFMRAQFHWTVKEFTNYESVSILVPALAGSGGMLFLWSLRKCTRNSAILWLAFISLLSHVSSSLMRAFAFVDWQIYVAIGLGALKSLVNPMCRTAITSLLPADERGKIFALLDVVRNLTPFVSSSVYIVIYSLTLSSAPSLFNLFSANFYGLAIALLLVVWRLKSTQQSEHYDPVFR</sequence>
<dbReference type="FunCoup" id="B4NNM0">
    <property type="interactions" value="42"/>
</dbReference>
<dbReference type="Pfam" id="PF07690">
    <property type="entry name" value="MFS_1"/>
    <property type="match status" value="1"/>
</dbReference>
<dbReference type="OMA" id="FAFVDWQ"/>
<keyword evidence="3 6" id="KW-1133">Transmembrane helix</keyword>